<evidence type="ECO:0000259" key="2">
    <source>
        <dbReference type="Pfam" id="PF13386"/>
    </source>
</evidence>
<dbReference type="InterPro" id="IPR039447">
    <property type="entry name" value="UreH-like_TM_dom"/>
</dbReference>
<dbReference type="PANTHER" id="PTHR42208:SF1">
    <property type="entry name" value="HEAVY METAL TRANSPORTER"/>
    <property type="match status" value="1"/>
</dbReference>
<organism evidence="3 4">
    <name type="scientific">Thiothrix lacustris</name>
    <dbReference type="NCBI Taxonomy" id="525917"/>
    <lineage>
        <taxon>Bacteria</taxon>
        <taxon>Pseudomonadati</taxon>
        <taxon>Pseudomonadota</taxon>
        <taxon>Gammaproteobacteria</taxon>
        <taxon>Thiotrichales</taxon>
        <taxon>Thiotrichaceae</taxon>
        <taxon>Thiothrix</taxon>
    </lineage>
</organism>
<feature type="transmembrane region" description="Helical" evidence="1">
    <location>
        <begin position="147"/>
        <end position="166"/>
    </location>
</feature>
<protein>
    <recommendedName>
        <fullName evidence="2">Urease accessory protein UreH-like transmembrane domain-containing protein</fullName>
    </recommendedName>
</protein>
<keyword evidence="1" id="KW-0812">Transmembrane</keyword>
<evidence type="ECO:0000256" key="1">
    <source>
        <dbReference type="SAM" id="Phobius"/>
    </source>
</evidence>
<gene>
    <name evidence="3" type="ORF">BWK73_04335</name>
</gene>
<dbReference type="Pfam" id="PF13386">
    <property type="entry name" value="DsbD_2"/>
    <property type="match status" value="1"/>
</dbReference>
<feature type="transmembrane region" description="Helical" evidence="1">
    <location>
        <begin position="62"/>
        <end position="83"/>
    </location>
</feature>
<dbReference type="EMBL" id="MTEJ01000006">
    <property type="protein sequence ID" value="OQX16284.1"/>
    <property type="molecule type" value="Genomic_DNA"/>
</dbReference>
<feature type="transmembrane region" description="Helical" evidence="1">
    <location>
        <begin position="178"/>
        <end position="203"/>
    </location>
</feature>
<evidence type="ECO:0000313" key="4">
    <source>
        <dbReference type="Proteomes" id="UP000192491"/>
    </source>
</evidence>
<feature type="transmembrane region" description="Helical" evidence="1">
    <location>
        <begin position="95"/>
        <end position="114"/>
    </location>
</feature>
<keyword evidence="1" id="KW-1133">Transmembrane helix</keyword>
<dbReference type="Proteomes" id="UP000192491">
    <property type="component" value="Unassembled WGS sequence"/>
</dbReference>
<keyword evidence="1" id="KW-0472">Membrane</keyword>
<accession>A0A1Y1QY34</accession>
<feature type="domain" description="Urease accessory protein UreH-like transmembrane" evidence="2">
    <location>
        <begin position="12"/>
        <end position="225"/>
    </location>
</feature>
<evidence type="ECO:0000313" key="3">
    <source>
        <dbReference type="EMBL" id="OQX16284.1"/>
    </source>
</evidence>
<reference evidence="3 4" key="1">
    <citation type="submission" date="2017-01" db="EMBL/GenBank/DDBJ databases">
        <title>Novel large sulfur bacteria in the metagenomes of groundwater-fed chemosynthetic microbial mats in the Lake Huron basin.</title>
        <authorList>
            <person name="Sharrar A.M."/>
            <person name="Flood B.E."/>
            <person name="Bailey J.V."/>
            <person name="Jones D.S."/>
            <person name="Biddanda B."/>
            <person name="Ruberg S.A."/>
            <person name="Marcus D.N."/>
            <person name="Dick G.J."/>
        </authorList>
    </citation>
    <scope>NUCLEOTIDE SEQUENCE [LARGE SCALE GENOMIC DNA]</scope>
    <source>
        <strain evidence="3">A8</strain>
    </source>
</reference>
<dbReference type="PANTHER" id="PTHR42208">
    <property type="entry name" value="HEAVY METAL TRANSPORTER-RELATED"/>
    <property type="match status" value="1"/>
</dbReference>
<name>A0A1Y1QY34_9GAMM</name>
<proteinExistence type="predicted"/>
<feature type="transmembrane region" description="Helical" evidence="1">
    <location>
        <begin position="12"/>
        <end position="41"/>
    </location>
</feature>
<comment type="caution">
    <text evidence="3">The sequence shown here is derived from an EMBL/GenBank/DDBJ whole genome shotgun (WGS) entry which is preliminary data.</text>
</comment>
<sequence>MPALLEHAPYLAMFLIGLLGGVHCVGMCGGIVSALSFGLPTARRTQLGNLLPILLAYNAGRISTYVLLGAVAGTVGALLLTTLSPQTVMDINQGMRVFAALFMIALGLYLAALWQGAAQIEKLGQRLWKSIEPFGRRFIPVDSVAKAFPLGMVWGWLPCGLVYSVLPMAVAAGNSGDGALLLLAFGLGTLPTLLTMGTAAAFLGRLTRNTTVKRIAGFSVIGLGLLLLWQALA</sequence>
<dbReference type="AlphaFoldDB" id="A0A1Y1QY34"/>
<feature type="transmembrane region" description="Helical" evidence="1">
    <location>
        <begin position="215"/>
        <end position="232"/>
    </location>
</feature>